<accession>A0A9P8C7C6</accession>
<keyword evidence="12" id="KW-0843">Virulence</keyword>
<dbReference type="GO" id="GO:0008240">
    <property type="term" value="F:tripeptidyl-peptidase activity"/>
    <property type="evidence" value="ECO:0007669"/>
    <property type="project" value="UniProtKB-EC"/>
</dbReference>
<keyword evidence="6 15" id="KW-0645">Protease</keyword>
<evidence type="ECO:0000256" key="8">
    <source>
        <dbReference type="ARBA" id="ARBA00022729"/>
    </source>
</evidence>
<dbReference type="InterPro" id="IPR015366">
    <property type="entry name" value="S53_propep"/>
</dbReference>
<dbReference type="AlphaFoldDB" id="A0A9P8C7C6"/>
<dbReference type="SUPFAM" id="SSF54897">
    <property type="entry name" value="Protease propeptides/inhibitors"/>
    <property type="match status" value="1"/>
</dbReference>
<evidence type="ECO:0000256" key="9">
    <source>
        <dbReference type="ARBA" id="ARBA00022801"/>
    </source>
</evidence>
<reference evidence="18" key="1">
    <citation type="journal article" date="2021" name="IMA Fungus">
        <title>Genomic characterization of three marine fungi, including Emericellopsis atlantica sp. nov. with signatures of a generalist lifestyle and marine biomass degradation.</title>
        <authorList>
            <person name="Hagestad O.C."/>
            <person name="Hou L."/>
            <person name="Andersen J.H."/>
            <person name="Hansen E.H."/>
            <person name="Altermark B."/>
            <person name="Li C."/>
            <person name="Kuhnert E."/>
            <person name="Cox R.J."/>
            <person name="Crous P.W."/>
            <person name="Spatafora J.W."/>
            <person name="Lail K."/>
            <person name="Amirebrahimi M."/>
            <person name="Lipzen A."/>
            <person name="Pangilinan J."/>
            <person name="Andreopoulos W."/>
            <person name="Hayes R.D."/>
            <person name="Ng V."/>
            <person name="Grigoriev I.V."/>
            <person name="Jackson S.A."/>
            <person name="Sutton T.D.S."/>
            <person name="Dobson A.D.W."/>
            <person name="Rama T."/>
        </authorList>
    </citation>
    <scope>NUCLEOTIDE SEQUENCE</scope>
    <source>
        <strain evidence="18">TRa018bII</strain>
    </source>
</reference>
<dbReference type="FunFam" id="3.40.50.200:FF:000015">
    <property type="entry name" value="Tripeptidyl peptidase A"/>
    <property type="match status" value="1"/>
</dbReference>
<dbReference type="GO" id="GO:0005576">
    <property type="term" value="C:extracellular region"/>
    <property type="evidence" value="ECO:0007669"/>
    <property type="project" value="UniProtKB-SubCell"/>
</dbReference>
<evidence type="ECO:0000256" key="6">
    <source>
        <dbReference type="ARBA" id="ARBA00022670"/>
    </source>
</evidence>
<dbReference type="InterPro" id="IPR050819">
    <property type="entry name" value="Tripeptidyl-peptidase_I"/>
</dbReference>
<dbReference type="GO" id="GO:0006508">
    <property type="term" value="P:proteolysis"/>
    <property type="evidence" value="ECO:0007669"/>
    <property type="project" value="UniProtKB-KW"/>
</dbReference>
<evidence type="ECO:0000256" key="15">
    <source>
        <dbReference type="PROSITE-ProRule" id="PRU01032"/>
    </source>
</evidence>
<feature type="active site" description="Charge relay system" evidence="15">
    <location>
        <position position="532"/>
    </location>
</feature>
<keyword evidence="11 15" id="KW-0106">Calcium</keyword>
<dbReference type="PROSITE" id="PS51695">
    <property type="entry name" value="SEDOLISIN"/>
    <property type="match status" value="1"/>
</dbReference>
<protein>
    <recommendedName>
        <fullName evidence="4">tripeptidyl-peptidase II</fullName>
        <ecNumber evidence="4">3.4.14.10</ecNumber>
    </recommendedName>
</protein>
<feature type="chain" id="PRO_5040438985" description="tripeptidyl-peptidase II" evidence="16">
    <location>
        <begin position="21"/>
        <end position="613"/>
    </location>
</feature>
<evidence type="ECO:0000256" key="10">
    <source>
        <dbReference type="ARBA" id="ARBA00022825"/>
    </source>
</evidence>
<evidence type="ECO:0000256" key="1">
    <source>
        <dbReference type="ARBA" id="ARBA00001910"/>
    </source>
</evidence>
<evidence type="ECO:0000256" key="7">
    <source>
        <dbReference type="ARBA" id="ARBA00022723"/>
    </source>
</evidence>
<dbReference type="Gene3D" id="3.40.50.200">
    <property type="entry name" value="Peptidase S8/S53 domain"/>
    <property type="match status" value="1"/>
</dbReference>
<dbReference type="Pfam" id="PF00082">
    <property type="entry name" value="Peptidase_S8"/>
    <property type="match status" value="1"/>
</dbReference>
<keyword evidence="5" id="KW-0964">Secreted</keyword>
<comment type="subcellular location">
    <subcellularLocation>
        <location evidence="3">Secreted</location>
        <location evidence="3">Extracellular space</location>
    </subcellularLocation>
</comment>
<evidence type="ECO:0000313" key="18">
    <source>
        <dbReference type="EMBL" id="KAG9236157.1"/>
    </source>
</evidence>
<keyword evidence="9 15" id="KW-0378">Hydrolase</keyword>
<evidence type="ECO:0000256" key="16">
    <source>
        <dbReference type="SAM" id="SignalP"/>
    </source>
</evidence>
<comment type="catalytic activity">
    <reaction evidence="1">
        <text>Release of an N-terminal tripeptide from a polypeptide.</text>
        <dbReference type="EC" id="3.4.14.10"/>
    </reaction>
</comment>
<evidence type="ECO:0000256" key="3">
    <source>
        <dbReference type="ARBA" id="ARBA00004239"/>
    </source>
</evidence>
<dbReference type="PANTHER" id="PTHR14218:SF39">
    <property type="entry name" value="PEPTIDASE S53 DOMAIN-CONTAINING PROTEIN"/>
    <property type="match status" value="1"/>
</dbReference>
<dbReference type="CDD" id="cd04056">
    <property type="entry name" value="Peptidases_S53"/>
    <property type="match status" value="1"/>
</dbReference>
<keyword evidence="19" id="KW-1185">Reference proteome</keyword>
<feature type="domain" description="Peptidase S53" evidence="17">
    <location>
        <begin position="217"/>
        <end position="613"/>
    </location>
</feature>
<comment type="cofactor">
    <cofactor evidence="15">
        <name>Ca(2+)</name>
        <dbReference type="ChEBI" id="CHEBI:29108"/>
    </cofactor>
    <text evidence="15">Binds 1 Ca(2+) ion per subunit.</text>
</comment>
<keyword evidence="7 15" id="KW-0479">Metal-binding</keyword>
<sequence>MRCASSVLCSIAIGAQAVFATPIVARSVYDVKEVHYAPRAWRNRGRAAPNHKIHLQLGLKQSNFAELDRHLYEVSDPDHSRYGQHLSVEEIHELVKPEEESLDLVHEWLILNGVRDFKYSEAKDWVSIYVDVGTAESLLDTEYSVFQHDDGSTLVRTTEWSLPRHLHEHIDTIQPTTSFMRTKANSVDYVQFAEHPEPEGYKPPSNAAIAKVCQLFTVKIECFRTLYGTIDYVQKVPGINKIGFNNFLNQTPIRPDIEMFLKEYRPEAAKTAYRFKSIEIAGGVPAHDAPLTPAEVAGDNNWAEANLDAQTILGMTYPQPVYSYSTGGEPPFIPDENTPTNTNEPYLTWVNYVLGQRDVPQVISTSYGDDEQTIPKSYATRVCQQFAQLGARGVSLLVSSGDGGVGDDPSVCVTNDGKNTTTFLAAFPAGCPYVTTVGATMNFEPEVSAYRAPGLGPDGRLHGFYASGSGFSSYFPRPKYQNSVVPAYVKSLKGLYDGLYDKHGRGYPDLSAQGLYFAFVQNLTEGSISGTSASCPLMASIISLVNDALISSHRPPLGFLNPWLYAKGYKGFTDILSGNSQGCGVTGFPVTKGWDPITGFGTPNFPELVRLAK</sequence>
<organism evidence="18 19">
    <name type="scientific">Amylocarpus encephaloides</name>
    <dbReference type="NCBI Taxonomy" id="45428"/>
    <lineage>
        <taxon>Eukaryota</taxon>
        <taxon>Fungi</taxon>
        <taxon>Dikarya</taxon>
        <taxon>Ascomycota</taxon>
        <taxon>Pezizomycotina</taxon>
        <taxon>Leotiomycetes</taxon>
        <taxon>Helotiales</taxon>
        <taxon>Helotiales incertae sedis</taxon>
        <taxon>Amylocarpus</taxon>
    </lineage>
</organism>
<evidence type="ECO:0000256" key="12">
    <source>
        <dbReference type="ARBA" id="ARBA00023026"/>
    </source>
</evidence>
<evidence type="ECO:0000256" key="4">
    <source>
        <dbReference type="ARBA" id="ARBA00012462"/>
    </source>
</evidence>
<comment type="caution">
    <text evidence="18">The sequence shown here is derived from an EMBL/GenBank/DDBJ whole genome shotgun (WGS) entry which is preliminary data.</text>
</comment>
<evidence type="ECO:0000256" key="14">
    <source>
        <dbReference type="ARBA" id="ARBA00023180"/>
    </source>
</evidence>
<keyword evidence="13" id="KW-0865">Zymogen</keyword>
<evidence type="ECO:0000259" key="17">
    <source>
        <dbReference type="PROSITE" id="PS51695"/>
    </source>
</evidence>
<dbReference type="EC" id="3.4.14.10" evidence="4"/>
<dbReference type="InterPro" id="IPR036852">
    <property type="entry name" value="Peptidase_S8/S53_dom_sf"/>
</dbReference>
<evidence type="ECO:0000256" key="13">
    <source>
        <dbReference type="ARBA" id="ARBA00023145"/>
    </source>
</evidence>
<keyword evidence="10 15" id="KW-0720">Serine protease</keyword>
<dbReference type="GO" id="GO:0004252">
    <property type="term" value="F:serine-type endopeptidase activity"/>
    <property type="evidence" value="ECO:0007669"/>
    <property type="project" value="UniProtKB-UniRule"/>
</dbReference>
<name>A0A9P8C7C6_9HELO</name>
<feature type="active site" description="Charge relay system" evidence="15">
    <location>
        <position position="304"/>
    </location>
</feature>
<dbReference type="SUPFAM" id="SSF52743">
    <property type="entry name" value="Subtilisin-like"/>
    <property type="match status" value="1"/>
</dbReference>
<dbReference type="InterPro" id="IPR030400">
    <property type="entry name" value="Sedolisin_dom"/>
</dbReference>
<dbReference type="SMART" id="SM00944">
    <property type="entry name" value="Pro-kuma_activ"/>
    <property type="match status" value="1"/>
</dbReference>
<comment type="function">
    <text evidence="2">Secreted tripeptidyl-peptidase which degrades proteins at acidic pHs and is involved in virulence.</text>
</comment>
<dbReference type="Pfam" id="PF09286">
    <property type="entry name" value="Pro-kuma_activ"/>
    <property type="match status" value="1"/>
</dbReference>
<dbReference type="OrthoDB" id="409122at2759"/>
<dbReference type="Proteomes" id="UP000824998">
    <property type="component" value="Unassembled WGS sequence"/>
</dbReference>
<feature type="binding site" evidence="15">
    <location>
        <position position="574"/>
    </location>
    <ligand>
        <name>Ca(2+)</name>
        <dbReference type="ChEBI" id="CHEBI:29108"/>
    </ligand>
</feature>
<keyword evidence="8 16" id="KW-0732">Signal</keyword>
<gene>
    <name evidence="18" type="ORF">BJ875DRAFT_526861</name>
</gene>
<feature type="binding site" evidence="15">
    <location>
        <position position="575"/>
    </location>
    <ligand>
        <name>Ca(2+)</name>
        <dbReference type="ChEBI" id="CHEBI:29108"/>
    </ligand>
</feature>
<dbReference type="CDD" id="cd11377">
    <property type="entry name" value="Pro-peptidase_S53"/>
    <property type="match status" value="1"/>
</dbReference>
<keyword evidence="14" id="KW-0325">Glycoprotein</keyword>
<dbReference type="InterPro" id="IPR000209">
    <property type="entry name" value="Peptidase_S8/S53_dom"/>
</dbReference>
<dbReference type="PANTHER" id="PTHR14218">
    <property type="entry name" value="PROTEASE S8 TRIPEPTIDYL PEPTIDASE I CLN2"/>
    <property type="match status" value="1"/>
</dbReference>
<proteinExistence type="predicted"/>
<evidence type="ECO:0000256" key="5">
    <source>
        <dbReference type="ARBA" id="ARBA00022525"/>
    </source>
</evidence>
<feature type="binding site" evidence="15">
    <location>
        <position position="593"/>
    </location>
    <ligand>
        <name>Ca(2+)</name>
        <dbReference type="ChEBI" id="CHEBI:29108"/>
    </ligand>
</feature>
<feature type="signal peptide" evidence="16">
    <location>
        <begin position="1"/>
        <end position="20"/>
    </location>
</feature>
<feature type="active site" description="Charge relay system" evidence="15">
    <location>
        <position position="308"/>
    </location>
</feature>
<evidence type="ECO:0000313" key="19">
    <source>
        <dbReference type="Proteomes" id="UP000824998"/>
    </source>
</evidence>
<dbReference type="GO" id="GO:0046872">
    <property type="term" value="F:metal ion binding"/>
    <property type="evidence" value="ECO:0007669"/>
    <property type="project" value="UniProtKB-UniRule"/>
</dbReference>
<dbReference type="EMBL" id="MU251414">
    <property type="protein sequence ID" value="KAG9236157.1"/>
    <property type="molecule type" value="Genomic_DNA"/>
</dbReference>
<evidence type="ECO:0000256" key="2">
    <source>
        <dbReference type="ARBA" id="ARBA00002451"/>
    </source>
</evidence>
<evidence type="ECO:0000256" key="11">
    <source>
        <dbReference type="ARBA" id="ARBA00022837"/>
    </source>
</evidence>
<feature type="binding site" evidence="15">
    <location>
        <position position="595"/>
    </location>
    <ligand>
        <name>Ca(2+)</name>
        <dbReference type="ChEBI" id="CHEBI:29108"/>
    </ligand>
</feature>